<evidence type="ECO:0000256" key="6">
    <source>
        <dbReference type="ARBA" id="ARBA00023049"/>
    </source>
</evidence>
<dbReference type="OrthoDB" id="291007at2759"/>
<comment type="cofactor">
    <cofactor evidence="10 11">
        <name>Zn(2+)</name>
        <dbReference type="ChEBI" id="CHEBI:29105"/>
    </cofactor>
    <text evidence="10 11">Binds 1 zinc ion per subunit.</text>
</comment>
<dbReference type="PROSITE" id="PS51864">
    <property type="entry name" value="ASTACIN"/>
    <property type="match status" value="1"/>
</dbReference>
<organism evidence="14 15">
    <name type="scientific">Caenorhabditis angaria</name>
    <dbReference type="NCBI Taxonomy" id="860376"/>
    <lineage>
        <taxon>Eukaryota</taxon>
        <taxon>Metazoa</taxon>
        <taxon>Ecdysozoa</taxon>
        <taxon>Nematoda</taxon>
        <taxon>Chromadorea</taxon>
        <taxon>Rhabditida</taxon>
        <taxon>Rhabditina</taxon>
        <taxon>Rhabditomorpha</taxon>
        <taxon>Rhabditoidea</taxon>
        <taxon>Rhabditidae</taxon>
        <taxon>Peloderinae</taxon>
        <taxon>Caenorhabditis</taxon>
    </lineage>
</organism>
<feature type="binding site" evidence="10">
    <location>
        <position position="363"/>
    </location>
    <ligand>
        <name>Zn(2+)</name>
        <dbReference type="ChEBI" id="CHEBI:29105"/>
        <note>catalytic</note>
    </ligand>
</feature>
<dbReference type="PRINTS" id="PR00480">
    <property type="entry name" value="ASTACIN"/>
</dbReference>
<evidence type="ECO:0000313" key="14">
    <source>
        <dbReference type="EMBL" id="CAI5453172.1"/>
    </source>
</evidence>
<feature type="binding site" evidence="10">
    <location>
        <position position="359"/>
    </location>
    <ligand>
        <name>Zn(2+)</name>
        <dbReference type="ChEBI" id="CHEBI:29105"/>
        <note>catalytic</note>
    </ligand>
</feature>
<evidence type="ECO:0000256" key="3">
    <source>
        <dbReference type="ARBA" id="ARBA00022723"/>
    </source>
</evidence>
<evidence type="ECO:0000256" key="10">
    <source>
        <dbReference type="PROSITE-ProRule" id="PRU01211"/>
    </source>
</evidence>
<comment type="function">
    <text evidence="1">Metalloprotease.</text>
</comment>
<dbReference type="Gene3D" id="3.40.390.10">
    <property type="entry name" value="Collagenase (Catalytic Domain)"/>
    <property type="match status" value="1"/>
</dbReference>
<sequence length="504" mass="57443">MVSFFIVLSSSILFSVVNSQILSQIFGENSNLGGIINNFASGIKRGIGLNDEDVIGDLQRVSSQSEWSGKARDFCRRFPQHQKCRNGQLPDFNDLPQIISSVIYEAGRLLPQVPNINIQDPLTGLLPELVGFIHNLQEQFGQIREQDRMEIARSCRNFNCAQQAVKNVETKKQIFQKITEFHNEKGLSSEKINLQFDRTLQVKQSLLKRANLKGVVAAADDGIFDKDILLSEHQSNFLLNELGEASQGSRRRAPRSGIFFQHNETTPIKKWDIWKPIQYTFDDSLEESEKQDVRNALHAISIKTCILFRYNANPQGNHLKYYKVDSSTFCGLSYIGKMDPANPIYLSFQCGDNRGVAIHETMHALGVNHQHLRIDRDKFIKIDWSNINPQHYDAFAISDAKLYTSYGTNYAYDSIMHYDAYLAAINPSKPTMIPLKNPSQNTKKLGQRKTLSWPDIKLLKKMYCRIGCDDKNVHCGTWALNGFCRQAKTQKWMHENCMASCDKC</sequence>
<keyword evidence="7" id="KW-0865">Zymogen</keyword>
<dbReference type="AlphaFoldDB" id="A0A9P1IZU5"/>
<evidence type="ECO:0000256" key="4">
    <source>
        <dbReference type="ARBA" id="ARBA00022801"/>
    </source>
</evidence>
<feature type="chain" id="PRO_5040536092" description="Metalloendopeptidase" evidence="11">
    <location>
        <begin position="20"/>
        <end position="504"/>
    </location>
</feature>
<feature type="domain" description="Peptidase M12A" evidence="13">
    <location>
        <begin position="252"/>
        <end position="465"/>
    </location>
</feature>
<dbReference type="SMART" id="SM00235">
    <property type="entry name" value="ZnMc"/>
    <property type="match status" value="1"/>
</dbReference>
<gene>
    <name evidence="14" type="ORF">CAMP_LOCUS15809</name>
</gene>
<dbReference type="GO" id="GO:0006508">
    <property type="term" value="P:proteolysis"/>
    <property type="evidence" value="ECO:0007669"/>
    <property type="project" value="UniProtKB-KW"/>
</dbReference>
<dbReference type="Proteomes" id="UP001152747">
    <property type="component" value="Unassembled WGS sequence"/>
</dbReference>
<keyword evidence="8" id="KW-1015">Disulfide bond</keyword>
<protein>
    <recommendedName>
        <fullName evidence="11">Metalloendopeptidase</fullName>
        <ecNumber evidence="11">3.4.24.-</ecNumber>
    </recommendedName>
</protein>
<dbReference type="FunFam" id="3.40.390.10:FF:000050">
    <property type="entry name" value="Metalloendopeptidase"/>
    <property type="match status" value="1"/>
</dbReference>
<dbReference type="InterPro" id="IPR001506">
    <property type="entry name" value="Peptidase_M12A"/>
</dbReference>
<dbReference type="CDD" id="cd04280">
    <property type="entry name" value="ZnMc_astacin_like"/>
    <property type="match status" value="1"/>
</dbReference>
<feature type="domain" description="ShKT" evidence="12">
    <location>
        <begin position="468"/>
        <end position="504"/>
    </location>
</feature>
<evidence type="ECO:0000313" key="15">
    <source>
        <dbReference type="Proteomes" id="UP001152747"/>
    </source>
</evidence>
<feature type="signal peptide" evidence="11">
    <location>
        <begin position="1"/>
        <end position="19"/>
    </location>
</feature>
<dbReference type="PROSITE" id="PS51670">
    <property type="entry name" value="SHKT"/>
    <property type="match status" value="1"/>
</dbReference>
<evidence type="ECO:0000256" key="2">
    <source>
        <dbReference type="ARBA" id="ARBA00022670"/>
    </source>
</evidence>
<dbReference type="InterPro" id="IPR006026">
    <property type="entry name" value="Peptidase_Metallo"/>
</dbReference>
<keyword evidence="11" id="KW-0732">Signal</keyword>
<comment type="caution">
    <text evidence="14">The sequence shown here is derived from an EMBL/GenBank/DDBJ whole genome shotgun (WGS) entry which is preliminary data.</text>
</comment>
<keyword evidence="4 10" id="KW-0378">Hydrolase</keyword>
<feature type="active site" evidence="10">
    <location>
        <position position="360"/>
    </location>
</feature>
<keyword evidence="2 10" id="KW-0645">Protease</keyword>
<evidence type="ECO:0000256" key="8">
    <source>
        <dbReference type="ARBA" id="ARBA00023157"/>
    </source>
</evidence>
<evidence type="ECO:0000259" key="13">
    <source>
        <dbReference type="PROSITE" id="PS51864"/>
    </source>
</evidence>
<keyword evidence="3 10" id="KW-0479">Metal-binding</keyword>
<evidence type="ECO:0000256" key="9">
    <source>
        <dbReference type="PROSITE-ProRule" id="PRU01005"/>
    </source>
</evidence>
<dbReference type="PANTHER" id="PTHR10127">
    <property type="entry name" value="DISCOIDIN, CUB, EGF, LAMININ , AND ZINC METALLOPROTEASE DOMAIN CONTAINING"/>
    <property type="match status" value="1"/>
</dbReference>
<dbReference type="Pfam" id="PF01400">
    <property type="entry name" value="Astacin"/>
    <property type="match status" value="1"/>
</dbReference>
<evidence type="ECO:0000256" key="5">
    <source>
        <dbReference type="ARBA" id="ARBA00022833"/>
    </source>
</evidence>
<dbReference type="InterPro" id="IPR017368">
    <property type="entry name" value="Peptidase_M12A_astacin-9/10/11"/>
</dbReference>
<dbReference type="InterPro" id="IPR034035">
    <property type="entry name" value="Astacin-like_dom"/>
</dbReference>
<comment type="caution">
    <text evidence="9">Lacks conserved residue(s) required for the propagation of feature annotation.</text>
</comment>
<proteinExistence type="predicted"/>
<dbReference type="PIRSF" id="PIRSF038055">
    <property type="entry name" value="Nas9/Nas10/Nas11"/>
    <property type="match status" value="1"/>
</dbReference>
<evidence type="ECO:0000256" key="1">
    <source>
        <dbReference type="ARBA" id="ARBA00002657"/>
    </source>
</evidence>
<dbReference type="Pfam" id="PF01549">
    <property type="entry name" value="ShK"/>
    <property type="match status" value="1"/>
</dbReference>
<dbReference type="InterPro" id="IPR024079">
    <property type="entry name" value="MetalloPept_cat_dom_sf"/>
</dbReference>
<accession>A0A9P1IZU5</accession>
<dbReference type="EC" id="3.4.24.-" evidence="11"/>
<dbReference type="GO" id="GO:0004222">
    <property type="term" value="F:metalloendopeptidase activity"/>
    <property type="evidence" value="ECO:0007669"/>
    <property type="project" value="UniProtKB-UniRule"/>
</dbReference>
<dbReference type="EMBL" id="CANHGI010000005">
    <property type="protein sequence ID" value="CAI5453172.1"/>
    <property type="molecule type" value="Genomic_DNA"/>
</dbReference>
<dbReference type="GO" id="GO:0008270">
    <property type="term" value="F:zinc ion binding"/>
    <property type="evidence" value="ECO:0007669"/>
    <property type="project" value="UniProtKB-UniRule"/>
</dbReference>
<name>A0A9P1IZU5_9PELO</name>
<dbReference type="InterPro" id="IPR003582">
    <property type="entry name" value="ShKT_dom"/>
</dbReference>
<keyword evidence="6 10" id="KW-0482">Metalloprotease</keyword>
<feature type="binding site" evidence="10">
    <location>
        <position position="369"/>
    </location>
    <ligand>
        <name>Zn(2+)</name>
        <dbReference type="ChEBI" id="CHEBI:29105"/>
        <note>catalytic</note>
    </ligand>
</feature>
<keyword evidence="5 10" id="KW-0862">Zinc</keyword>
<dbReference type="SUPFAM" id="SSF55486">
    <property type="entry name" value="Metalloproteases ('zincins'), catalytic domain"/>
    <property type="match status" value="1"/>
</dbReference>
<reference evidence="14" key="1">
    <citation type="submission" date="2022-11" db="EMBL/GenBank/DDBJ databases">
        <authorList>
            <person name="Kikuchi T."/>
        </authorList>
    </citation>
    <scope>NUCLEOTIDE SEQUENCE</scope>
    <source>
        <strain evidence="14">PS1010</strain>
    </source>
</reference>
<evidence type="ECO:0000259" key="12">
    <source>
        <dbReference type="PROSITE" id="PS51670"/>
    </source>
</evidence>
<keyword evidence="15" id="KW-1185">Reference proteome</keyword>
<dbReference type="PANTHER" id="PTHR10127:SF815">
    <property type="entry name" value="ZINC METALLOPROTEINASE NAS-9"/>
    <property type="match status" value="1"/>
</dbReference>
<evidence type="ECO:0000256" key="11">
    <source>
        <dbReference type="RuleBase" id="RU361183"/>
    </source>
</evidence>
<evidence type="ECO:0000256" key="7">
    <source>
        <dbReference type="ARBA" id="ARBA00023145"/>
    </source>
</evidence>